<accession>A0A494G8X0</accession>
<reference evidence="1" key="1">
    <citation type="journal article" date="2012" name="Nature">
        <title>The tomato genome sequence provides insights into fleshy fruit evolution.</title>
        <authorList>
            <consortium name="Tomato Genome Consortium"/>
        </authorList>
    </citation>
    <scope>NUCLEOTIDE SEQUENCE [LARGE SCALE GENOMIC DNA]</scope>
    <source>
        <strain evidence="1">cv. Heinz 1706</strain>
    </source>
</reference>
<proteinExistence type="predicted"/>
<dbReference type="AlphaFoldDB" id="A0A494G8X0"/>
<keyword evidence="2" id="KW-1185">Reference proteome</keyword>
<dbReference type="InParanoid" id="A0A494G8X0"/>
<dbReference type="Proteomes" id="UP000004994">
    <property type="component" value="Unassembled WGS sequence"/>
</dbReference>
<dbReference type="EnsemblPlants" id="Solyc00g017760.1.1">
    <property type="protein sequence ID" value="Solyc00g017760.1.1.1.CDS"/>
    <property type="gene ID" value="Solyc00g017760.1"/>
</dbReference>
<organism evidence="1">
    <name type="scientific">Solanum lycopersicum</name>
    <name type="common">Tomato</name>
    <name type="synonym">Lycopersicon esculentum</name>
    <dbReference type="NCBI Taxonomy" id="4081"/>
    <lineage>
        <taxon>Eukaryota</taxon>
        <taxon>Viridiplantae</taxon>
        <taxon>Streptophyta</taxon>
        <taxon>Embryophyta</taxon>
        <taxon>Tracheophyta</taxon>
        <taxon>Spermatophyta</taxon>
        <taxon>Magnoliopsida</taxon>
        <taxon>eudicotyledons</taxon>
        <taxon>Gunneridae</taxon>
        <taxon>Pentapetalae</taxon>
        <taxon>asterids</taxon>
        <taxon>lamiids</taxon>
        <taxon>Solanales</taxon>
        <taxon>Solanaceae</taxon>
        <taxon>Solanoideae</taxon>
        <taxon>Solaneae</taxon>
        <taxon>Solanum</taxon>
        <taxon>Solanum subgen. Lycopersicon</taxon>
    </lineage>
</organism>
<dbReference type="Gramene" id="Solyc00g017760.1.1">
    <property type="protein sequence ID" value="Solyc00g017760.1.1.1.CDS"/>
    <property type="gene ID" value="Solyc00g017760.1"/>
</dbReference>
<dbReference type="PaxDb" id="4081-Solyc00g017760.1.1"/>
<reference evidence="1" key="2">
    <citation type="submission" date="2019-04" db="UniProtKB">
        <authorList>
            <consortium name="EnsemblPlants"/>
        </authorList>
    </citation>
    <scope>IDENTIFICATION</scope>
    <source>
        <strain evidence="1">cv. Heinz 1706</strain>
    </source>
</reference>
<sequence length="71" mass="7611">MPRSTLSDQAAQGRLLHVTPDITVCASQGPCWHATPNVVRPCVLSKGDDGMPDPMSFVSVFCQMVKIACHA</sequence>
<evidence type="ECO:0000313" key="2">
    <source>
        <dbReference type="Proteomes" id="UP000004994"/>
    </source>
</evidence>
<name>A0A494G8X0_SOLLC</name>
<evidence type="ECO:0000313" key="1">
    <source>
        <dbReference type="EnsemblPlants" id="Solyc00g017760.1.1.1.CDS"/>
    </source>
</evidence>
<protein>
    <submittedName>
        <fullName evidence="1">Uncharacterized protein</fullName>
    </submittedName>
</protein>